<proteinExistence type="predicted"/>
<reference evidence="2" key="1">
    <citation type="submission" date="2021-02" db="EMBL/GenBank/DDBJ databases">
        <title>Comparative genomics reveals that relaxation of natural selection precedes convergent phenotypic evolution of cavefish.</title>
        <authorList>
            <person name="Peng Z."/>
        </authorList>
    </citation>
    <scope>NUCLEOTIDE SEQUENCE</scope>
    <source>
        <tissue evidence="2">Muscle</tissue>
    </source>
</reference>
<accession>A0A9W7X0J8</accession>
<sequence length="242" mass="25927">MSSCTAAGATSKQALSAAKHNVNIELKRTNKTQFFIALASVSLLETVIALSWHSRRRPTAVLGSKPAAASLLQEDFGTSSSKHVSMRLLVITVWVSVSPEADLKPHAIAAGFGYALSSTQAGTERFHTVPEHSEVVHVTALVLRVACQSGFSSHAMYCQKPSVYHKSPPSEIIPLRDRPPVTESSQKQHVPQGLQRCTSRSGLSRAGEVSAAQSPKFASVLRMSRGVKALLLLLCLSSSDRA</sequence>
<gene>
    <name evidence="2" type="ORF">IRJ41_022516</name>
</gene>
<organism evidence="2 3">
    <name type="scientific">Triplophysa rosa</name>
    <name type="common">Cave loach</name>
    <dbReference type="NCBI Taxonomy" id="992332"/>
    <lineage>
        <taxon>Eukaryota</taxon>
        <taxon>Metazoa</taxon>
        <taxon>Chordata</taxon>
        <taxon>Craniata</taxon>
        <taxon>Vertebrata</taxon>
        <taxon>Euteleostomi</taxon>
        <taxon>Actinopterygii</taxon>
        <taxon>Neopterygii</taxon>
        <taxon>Teleostei</taxon>
        <taxon>Ostariophysi</taxon>
        <taxon>Cypriniformes</taxon>
        <taxon>Nemacheilidae</taxon>
        <taxon>Triplophysa</taxon>
    </lineage>
</organism>
<dbReference type="EMBL" id="JAFHDT010000003">
    <property type="protein sequence ID" value="KAI7812237.1"/>
    <property type="molecule type" value="Genomic_DNA"/>
</dbReference>
<keyword evidence="3" id="KW-1185">Reference proteome</keyword>
<comment type="caution">
    <text evidence="2">The sequence shown here is derived from an EMBL/GenBank/DDBJ whole genome shotgun (WGS) entry which is preliminary data.</text>
</comment>
<dbReference type="AlphaFoldDB" id="A0A9W7X0J8"/>
<evidence type="ECO:0000256" key="1">
    <source>
        <dbReference type="SAM" id="MobiDB-lite"/>
    </source>
</evidence>
<evidence type="ECO:0000313" key="2">
    <source>
        <dbReference type="EMBL" id="KAI7812237.1"/>
    </source>
</evidence>
<feature type="compositionally biased region" description="Polar residues" evidence="1">
    <location>
        <begin position="182"/>
        <end position="202"/>
    </location>
</feature>
<feature type="region of interest" description="Disordered" evidence="1">
    <location>
        <begin position="166"/>
        <end position="208"/>
    </location>
</feature>
<protein>
    <submittedName>
        <fullName evidence="2">Uncharacterized protein</fullName>
    </submittedName>
</protein>
<evidence type="ECO:0000313" key="3">
    <source>
        <dbReference type="Proteomes" id="UP001059041"/>
    </source>
</evidence>
<name>A0A9W7X0J8_TRIRA</name>
<dbReference type="Proteomes" id="UP001059041">
    <property type="component" value="Linkage Group LG3"/>
</dbReference>